<dbReference type="EMBL" id="CP023483">
    <property type="protein sequence ID" value="ATF25662.1"/>
    <property type="molecule type" value="Genomic_DNA"/>
</dbReference>
<evidence type="ECO:0000256" key="3">
    <source>
        <dbReference type="SAM" id="Phobius"/>
    </source>
</evidence>
<protein>
    <submittedName>
        <fullName evidence="4">Class C sortase</fullName>
    </submittedName>
</protein>
<feature type="active site" description="Proton donor/acceptor" evidence="2">
    <location>
        <position position="164"/>
    </location>
</feature>
<dbReference type="AlphaFoldDB" id="A0A1D2LLJ2"/>
<dbReference type="InterPro" id="IPR023365">
    <property type="entry name" value="Sortase_dom-sf"/>
</dbReference>
<dbReference type="Proteomes" id="UP000243591">
    <property type="component" value="Chromosome"/>
</dbReference>
<accession>A0A1D2LLJ2</accession>
<evidence type="ECO:0000313" key="4">
    <source>
        <dbReference type="EMBL" id="ATF25662.1"/>
    </source>
</evidence>
<dbReference type="NCBIfam" id="NF033745">
    <property type="entry name" value="class_C_sortase"/>
    <property type="match status" value="1"/>
</dbReference>
<dbReference type="Gene3D" id="2.40.260.10">
    <property type="entry name" value="Sortase"/>
    <property type="match status" value="1"/>
</dbReference>
<evidence type="ECO:0000313" key="5">
    <source>
        <dbReference type="Proteomes" id="UP000243591"/>
    </source>
</evidence>
<keyword evidence="3" id="KW-0472">Membrane</keyword>
<evidence type="ECO:0000256" key="1">
    <source>
        <dbReference type="ARBA" id="ARBA00022801"/>
    </source>
</evidence>
<keyword evidence="3" id="KW-1133">Transmembrane helix</keyword>
<dbReference type="InterPro" id="IPR042002">
    <property type="entry name" value="Sortase_C"/>
</dbReference>
<keyword evidence="3" id="KW-0812">Transmembrane</keyword>
<dbReference type="GO" id="GO:0016787">
    <property type="term" value="F:hydrolase activity"/>
    <property type="evidence" value="ECO:0007669"/>
    <property type="project" value="UniProtKB-KW"/>
</dbReference>
<keyword evidence="1" id="KW-0378">Hydrolase</keyword>
<feature type="transmembrane region" description="Helical" evidence="3">
    <location>
        <begin position="12"/>
        <end position="34"/>
    </location>
</feature>
<dbReference type="NCBIfam" id="TIGR01076">
    <property type="entry name" value="sortase_fam"/>
    <property type="match status" value="1"/>
</dbReference>
<organism evidence="4 5">
    <name type="scientific">Brochothrix thermosphacta</name>
    <name type="common">Microbacterium thermosphactum</name>
    <dbReference type="NCBI Taxonomy" id="2756"/>
    <lineage>
        <taxon>Bacteria</taxon>
        <taxon>Bacillati</taxon>
        <taxon>Bacillota</taxon>
        <taxon>Bacilli</taxon>
        <taxon>Bacillales</taxon>
        <taxon>Listeriaceae</taxon>
        <taxon>Brochothrix</taxon>
    </lineage>
</organism>
<name>A0A1D2LLJ2_BROTH</name>
<feature type="transmembrane region" description="Helical" evidence="3">
    <location>
        <begin position="264"/>
        <end position="283"/>
    </location>
</feature>
<dbReference type="InterPro" id="IPR005754">
    <property type="entry name" value="Sortase"/>
</dbReference>
<keyword evidence="5" id="KW-1185">Reference proteome</keyword>
<feature type="active site" description="Acyl-thioester intermediate" evidence="2">
    <location>
        <position position="226"/>
    </location>
</feature>
<dbReference type="Pfam" id="PF04203">
    <property type="entry name" value="Sortase"/>
    <property type="match status" value="1"/>
</dbReference>
<gene>
    <name evidence="4" type="ORF">CNY62_04235</name>
</gene>
<reference evidence="4 5" key="1">
    <citation type="submission" date="2017-09" db="EMBL/GenBank/DDBJ databases">
        <title>Complete Genome Sequences of Two Strains of the Meat Spoilage Bacterium Brochothrix thermosphacta Isolated from Ground Chicken.</title>
        <authorList>
            <person name="Paoli G.C."/>
            <person name="Wijey C."/>
            <person name="Chen C.-Y."/>
            <person name="Nguyen L."/>
            <person name="Yan X."/>
            <person name="Irwin P.L."/>
        </authorList>
    </citation>
    <scope>NUCLEOTIDE SEQUENCE [LARGE SCALE GENOMIC DNA]</scope>
    <source>
        <strain evidence="4 5">BI</strain>
    </source>
</reference>
<dbReference type="KEGG" id="bths:CNY62_04235"/>
<dbReference type="CDD" id="cd05827">
    <property type="entry name" value="Sortase_C"/>
    <property type="match status" value="1"/>
</dbReference>
<proteinExistence type="predicted"/>
<dbReference type="OrthoDB" id="154054at2"/>
<sequence>MDQRQKNERINLILKLLMAILFTTGAIIFSYPFLSNAVNSYYDQKMMEKNLAEMAGTNTKEQAKRYQEMAEKNKDLAESKNMTNIPGMGLVEDPFENAVDDAKDPGKAYYEEHTVGAIYIPKISVSLPLFDETNAALLEKGATILQGTSYPIGGDSTHSVISGHSGLTERKLFTDLEKLVIGDDFYLTIAGEKLAYEVDDIQIVLPSDIDKVVIQPGRDLVTLLTCTPYGINTHRLLVTGHRVPYVEEMAEEVTSTKKAVERRFRLYLLLIPLFFAMIFYWMYRKFVYYQSGKHSYDFCFYLLENGQPKAGVTFTLVRKKRWATDVTNQPVAVSQVDGWVSFPEIRGGRYYAKAIDGSTKPVKGKVRRLKDRQFVLSRVTKKKHGKKVTYYLENGAKK</sequence>
<evidence type="ECO:0000256" key="2">
    <source>
        <dbReference type="PIRSR" id="PIRSR605754-1"/>
    </source>
</evidence>
<dbReference type="SUPFAM" id="SSF63817">
    <property type="entry name" value="Sortase"/>
    <property type="match status" value="1"/>
</dbReference>
<dbReference type="RefSeq" id="WP_069126424.1">
    <property type="nucleotide sequence ID" value="NZ_CBCPHX010000014.1"/>
</dbReference>